<keyword evidence="4" id="KW-1185">Reference proteome</keyword>
<dbReference type="InterPro" id="IPR005183">
    <property type="entry name" value="DUF305_CopM-like"/>
</dbReference>
<proteinExistence type="predicted"/>
<evidence type="ECO:0000256" key="1">
    <source>
        <dbReference type="SAM" id="SignalP"/>
    </source>
</evidence>
<dbReference type="Pfam" id="PF03713">
    <property type="entry name" value="DUF305"/>
    <property type="match status" value="1"/>
</dbReference>
<dbReference type="Proteomes" id="UP000556329">
    <property type="component" value="Unassembled WGS sequence"/>
</dbReference>
<keyword evidence="1" id="KW-0732">Signal</keyword>
<evidence type="ECO:0000313" key="4">
    <source>
        <dbReference type="Proteomes" id="UP000556329"/>
    </source>
</evidence>
<comment type="caution">
    <text evidence="3">The sequence shown here is derived from an EMBL/GenBank/DDBJ whole genome shotgun (WGS) entry which is preliminary data.</text>
</comment>
<dbReference type="PANTHER" id="PTHR36933:SF1">
    <property type="entry name" value="SLL0788 PROTEIN"/>
    <property type="match status" value="1"/>
</dbReference>
<reference evidence="3 4" key="1">
    <citation type="submission" date="2020-08" db="EMBL/GenBank/DDBJ databases">
        <title>Genomic Encyclopedia of Type Strains, Phase IV (KMG-IV): sequencing the most valuable type-strain genomes for metagenomic binning, comparative biology and taxonomic classification.</title>
        <authorList>
            <person name="Goeker M."/>
        </authorList>
    </citation>
    <scope>NUCLEOTIDE SEQUENCE [LARGE SCALE GENOMIC DNA]</scope>
    <source>
        <strain evidence="3 4">DSM 100039</strain>
    </source>
</reference>
<feature type="chain" id="PRO_5032562454" evidence="1">
    <location>
        <begin position="30"/>
        <end position="130"/>
    </location>
</feature>
<feature type="signal peptide" evidence="1">
    <location>
        <begin position="1"/>
        <end position="29"/>
    </location>
</feature>
<organism evidence="3 4">
    <name type="scientific">Mesorhizobium sangaii</name>
    <dbReference type="NCBI Taxonomy" id="505389"/>
    <lineage>
        <taxon>Bacteria</taxon>
        <taxon>Pseudomonadati</taxon>
        <taxon>Pseudomonadota</taxon>
        <taxon>Alphaproteobacteria</taxon>
        <taxon>Hyphomicrobiales</taxon>
        <taxon>Phyllobacteriaceae</taxon>
        <taxon>Mesorhizobium</taxon>
    </lineage>
</organism>
<name>A0A841PL68_9HYPH</name>
<evidence type="ECO:0000259" key="2">
    <source>
        <dbReference type="Pfam" id="PF03713"/>
    </source>
</evidence>
<gene>
    <name evidence="3" type="ORF">HNQ71_006112</name>
</gene>
<dbReference type="Gene3D" id="1.20.1260.10">
    <property type="match status" value="1"/>
</dbReference>
<evidence type="ECO:0000313" key="3">
    <source>
        <dbReference type="EMBL" id="MBB6413408.1"/>
    </source>
</evidence>
<dbReference type="PANTHER" id="PTHR36933">
    <property type="entry name" value="SLL0788 PROTEIN"/>
    <property type="match status" value="1"/>
</dbReference>
<dbReference type="InterPro" id="IPR012347">
    <property type="entry name" value="Ferritin-like"/>
</dbReference>
<feature type="domain" description="DUF305" evidence="2">
    <location>
        <begin position="36"/>
        <end position="124"/>
    </location>
</feature>
<dbReference type="AlphaFoldDB" id="A0A841PL68"/>
<protein>
    <submittedName>
        <fullName evidence="3">Uncharacterized protein (DUF305 family)</fullName>
    </submittedName>
</protein>
<accession>A0A841PL68</accession>
<dbReference type="EMBL" id="JACHEF010000008">
    <property type="protein sequence ID" value="MBB6413408.1"/>
    <property type="molecule type" value="Genomic_DNA"/>
</dbReference>
<dbReference type="RefSeq" id="WP_184877199.1">
    <property type="nucleotide sequence ID" value="NZ_JACHEF010000008.1"/>
</dbReference>
<sequence length="130" mass="14039">MTLAKKLVLLLMAAGMLLAVFLESVPAQSEEMKHDMAGMSTDATGPSSEGYKAAMDKMHADMMALQYTGNADADFVRGMIPHHQGAIDMAKVELANGKDPEIRKLAEEVIAAQEAEIKQMQGWLAAHPVK</sequence>